<organism evidence="1 2">
    <name type="scientific">Pseudomonas indica</name>
    <dbReference type="NCBI Taxonomy" id="137658"/>
    <lineage>
        <taxon>Bacteria</taxon>
        <taxon>Pseudomonadati</taxon>
        <taxon>Pseudomonadota</taxon>
        <taxon>Gammaproteobacteria</taxon>
        <taxon>Pseudomonadales</taxon>
        <taxon>Pseudomonadaceae</taxon>
        <taxon>Pseudomonas</taxon>
    </lineage>
</organism>
<dbReference type="STRING" id="137658.SAMN05216186_107102"/>
<keyword evidence="2" id="KW-1185">Reference proteome</keyword>
<accession>A0A1G9C2Y0</accession>
<evidence type="ECO:0000313" key="2">
    <source>
        <dbReference type="Proteomes" id="UP000198706"/>
    </source>
</evidence>
<dbReference type="Gene3D" id="3.60.110.10">
    <property type="entry name" value="Carbon-nitrogen hydrolase"/>
    <property type="match status" value="1"/>
</dbReference>
<dbReference type="PROSITE" id="PS51257">
    <property type="entry name" value="PROKAR_LIPOPROTEIN"/>
    <property type="match status" value="1"/>
</dbReference>
<name>A0A1G9C2Y0_9PSED</name>
<reference evidence="1 2" key="1">
    <citation type="submission" date="2016-10" db="EMBL/GenBank/DDBJ databases">
        <authorList>
            <person name="de Groot N.N."/>
        </authorList>
    </citation>
    <scope>NUCLEOTIDE SEQUENCE [LARGE SCALE GENOMIC DNA]</scope>
    <source>
        <strain evidence="1 2">JCM 21544</strain>
    </source>
</reference>
<evidence type="ECO:0000313" key="1">
    <source>
        <dbReference type="EMBL" id="SDK45996.1"/>
    </source>
</evidence>
<dbReference type="RefSeq" id="WP_084337446.1">
    <property type="nucleotide sequence ID" value="NZ_FNFD01000007.1"/>
</dbReference>
<evidence type="ECO:0008006" key="3">
    <source>
        <dbReference type="Google" id="ProtNLM"/>
    </source>
</evidence>
<dbReference type="InterPro" id="IPR036526">
    <property type="entry name" value="C-N_Hydrolase_sf"/>
</dbReference>
<dbReference type="AlphaFoldDB" id="A0A1G9C2Y0"/>
<protein>
    <recommendedName>
        <fullName evidence="3">Hydrolase</fullName>
    </recommendedName>
</protein>
<dbReference type="SUPFAM" id="SSF56317">
    <property type="entry name" value="Carbon-nitrogen hydrolase"/>
    <property type="match status" value="1"/>
</dbReference>
<dbReference type="Proteomes" id="UP000198706">
    <property type="component" value="Unassembled WGS sequence"/>
</dbReference>
<sequence>MRKISALLVLVILAGCLAAFLVWAERRPSAHYLSDLRNTIDTEPRPIDAEANILLIRPELFPLDYQSPDHLRLKLVAALDRAKVEGLLDANTLVALPDHIGTWLLARDEKVEFYRARSRQEVRDWLLLGNPLLAVKALMLNLDADRLDEALLRMKAEQMAADYQQLFSDLARDYRITLLAGSMLLPEPYLQGGRLHSGNGPLRNLSLVFGPDGEILGDLYKEPWPWRPDSGHTQQVQLGEHHLSVERDWSPGYPQTALRGPDGEPAGAPLFLRGKLSWPIGGASRNIELTPSAAPQMSTAPGSHLLNTWIGPR</sequence>
<proteinExistence type="predicted"/>
<dbReference type="EMBL" id="FNFD01000007">
    <property type="protein sequence ID" value="SDK45996.1"/>
    <property type="molecule type" value="Genomic_DNA"/>
</dbReference>
<gene>
    <name evidence="1" type="ORF">SAMN05216186_107102</name>
</gene>